<dbReference type="OrthoDB" id="192847at2"/>
<sequence length="137" mass="15740">MKYKQLVIEKKEYVLLKQMLSLSNYNRDVVFKKSIKQLMDELATAIIIDENEMPEDVVRFNSYVEVKLEGGWTKKFQLVVGNKSDVQNDKISVLSPMGTAVIGHALEDIFQWEFPSGKQLIKIAYVAQEQLSNINNL</sequence>
<feature type="domain" description="Transcription elongation factor GreA/GreB C-terminal" evidence="1">
    <location>
        <begin position="54"/>
        <end position="126"/>
    </location>
</feature>
<organism evidence="2 3">
    <name type="scientific">Galbibacter orientalis DSM 19592</name>
    <dbReference type="NCBI Taxonomy" id="926559"/>
    <lineage>
        <taxon>Bacteria</taxon>
        <taxon>Pseudomonadati</taxon>
        <taxon>Bacteroidota</taxon>
        <taxon>Flavobacteriia</taxon>
        <taxon>Flavobacteriales</taxon>
        <taxon>Flavobacteriaceae</taxon>
        <taxon>Galbibacter</taxon>
    </lineage>
</organism>
<dbReference type="GO" id="GO:0003746">
    <property type="term" value="F:translation elongation factor activity"/>
    <property type="evidence" value="ECO:0007669"/>
    <property type="project" value="UniProtKB-KW"/>
</dbReference>
<dbReference type="STRING" id="926559.JoomaDRAFT_0347"/>
<proteinExistence type="predicted"/>
<keyword evidence="2" id="KW-0251">Elongation factor</keyword>
<dbReference type="GO" id="GO:0032784">
    <property type="term" value="P:regulation of DNA-templated transcription elongation"/>
    <property type="evidence" value="ECO:0007669"/>
    <property type="project" value="InterPro"/>
</dbReference>
<accession>I3C1B1</accession>
<name>I3C1B1_9FLAO</name>
<protein>
    <submittedName>
        <fullName evidence="2">Transcription elongation factor</fullName>
    </submittedName>
</protein>
<dbReference type="Proteomes" id="UP000004690">
    <property type="component" value="Unassembled WGS sequence"/>
</dbReference>
<dbReference type="AlphaFoldDB" id="I3C1B1"/>
<keyword evidence="2" id="KW-0648">Protein biosynthesis</keyword>
<gene>
    <name evidence="2" type="ORF">JoomaDRAFT_0347</name>
</gene>
<dbReference type="GO" id="GO:0006354">
    <property type="term" value="P:DNA-templated transcription elongation"/>
    <property type="evidence" value="ECO:0007669"/>
    <property type="project" value="TreeGrafter"/>
</dbReference>
<evidence type="ECO:0000259" key="1">
    <source>
        <dbReference type="Pfam" id="PF01272"/>
    </source>
</evidence>
<dbReference type="eggNOG" id="COG0782">
    <property type="taxonomic scope" value="Bacteria"/>
</dbReference>
<dbReference type="Gene3D" id="3.10.50.30">
    <property type="entry name" value="Transcription elongation factor, GreA/GreB, C-terminal domain"/>
    <property type="match status" value="1"/>
</dbReference>
<reference evidence="2 3" key="1">
    <citation type="submission" date="2012-02" db="EMBL/GenBank/DDBJ databases">
        <title>Improved High-Quality Draft genome of Joostella marina DSM 19592.</title>
        <authorList>
            <consortium name="US DOE Joint Genome Institute (JGI-PGF)"/>
            <person name="Lucas S."/>
            <person name="Copeland A."/>
            <person name="Lapidus A."/>
            <person name="Bruce D."/>
            <person name="Goodwin L."/>
            <person name="Pitluck S."/>
            <person name="Peters L."/>
            <person name="Chertkov O."/>
            <person name="Ovchinnikova G."/>
            <person name="Kyrpides N."/>
            <person name="Mavromatis K."/>
            <person name="Detter J.C."/>
            <person name="Han C."/>
            <person name="Land M."/>
            <person name="Hauser L."/>
            <person name="Markowitz V."/>
            <person name="Cheng J.-F."/>
            <person name="Hugenholtz P."/>
            <person name="Woyke T."/>
            <person name="Wu D."/>
            <person name="Tindall B."/>
            <person name="Brambilla E."/>
            <person name="Klenk H.-P."/>
            <person name="Eisen J.A."/>
        </authorList>
    </citation>
    <scope>NUCLEOTIDE SEQUENCE [LARGE SCALE GENOMIC DNA]</scope>
    <source>
        <strain evidence="2 3">DSM 19592</strain>
    </source>
</reference>
<evidence type="ECO:0000313" key="3">
    <source>
        <dbReference type="Proteomes" id="UP000004690"/>
    </source>
</evidence>
<dbReference type="GO" id="GO:0070063">
    <property type="term" value="F:RNA polymerase binding"/>
    <property type="evidence" value="ECO:0007669"/>
    <property type="project" value="InterPro"/>
</dbReference>
<keyword evidence="3" id="KW-1185">Reference proteome</keyword>
<evidence type="ECO:0000313" key="2">
    <source>
        <dbReference type="EMBL" id="EIJ37404.1"/>
    </source>
</evidence>
<dbReference type="HOGENOM" id="CLU_120358_1_2_10"/>
<dbReference type="GO" id="GO:0003677">
    <property type="term" value="F:DNA binding"/>
    <property type="evidence" value="ECO:0007669"/>
    <property type="project" value="InterPro"/>
</dbReference>
<dbReference type="Pfam" id="PF01272">
    <property type="entry name" value="GreA_GreB"/>
    <property type="match status" value="1"/>
</dbReference>
<dbReference type="PANTHER" id="PTHR30437:SF5">
    <property type="entry name" value="REGULATOR OF NUCLEOSIDE DIPHOSPHATE KINASE"/>
    <property type="match status" value="1"/>
</dbReference>
<dbReference type="InterPro" id="IPR023459">
    <property type="entry name" value="Tscrpt_elong_fac_GreA/B_fam"/>
</dbReference>
<dbReference type="RefSeq" id="WP_008616285.1">
    <property type="nucleotide sequence ID" value="NZ_JH651380.1"/>
</dbReference>
<dbReference type="InterPro" id="IPR001437">
    <property type="entry name" value="Tscrpt_elong_fac_GreA/B_C"/>
</dbReference>
<dbReference type="PANTHER" id="PTHR30437">
    <property type="entry name" value="TRANSCRIPTION ELONGATION FACTOR GREA"/>
    <property type="match status" value="1"/>
</dbReference>
<dbReference type="EMBL" id="JH651380">
    <property type="protein sequence ID" value="EIJ37404.1"/>
    <property type="molecule type" value="Genomic_DNA"/>
</dbReference>
<dbReference type="SUPFAM" id="SSF54534">
    <property type="entry name" value="FKBP-like"/>
    <property type="match status" value="1"/>
</dbReference>
<dbReference type="InterPro" id="IPR036953">
    <property type="entry name" value="GreA/GreB_C_sf"/>
</dbReference>